<dbReference type="GO" id="GO:0005524">
    <property type="term" value="F:ATP binding"/>
    <property type="evidence" value="ECO:0007669"/>
    <property type="project" value="UniProtKB-UniRule"/>
</dbReference>
<keyword evidence="1" id="KW-0547">Nucleotide-binding</keyword>
<sequence>MSGRLRVAARTVGALALLQAALPANLALTAGALLRSLLVPAPRAVADRPRTVLLSGGKMTKALALARAFHRAGHRVVLVESRRYRMTGHRFSRHVDRFHTVPDARSPGYAAALREIVLAEGVDVYVPVCSPVSSYEDARAAVVLAPHCEVLHPDAATVAVLDDKHAFVEAADKLGLPVPDSHRVTSPQQVAEFDFAAAAPPYVLKSIPYDPVHRLDLTPLPRPTPQDTAAFARSKPISADTPWILQQFVTGQEYCVHTTVRDGAVQVYACCESSAFQVNYAMVDVPEIEAWVRGFVEPLRLTGQISFDLMVDADGRVHPIECNPRTHSAITMFHDHPGLAAAYLDTGVEVITPLPGSRPTYWAYHELWRILSRQRTLREGLRVLTRGTDAVFDAADPLPFLMVHHLQIPWLLLRNLVTGRDWVRIDFNIGKLVEPAGD</sequence>
<evidence type="ECO:0000259" key="2">
    <source>
        <dbReference type="PROSITE" id="PS50975"/>
    </source>
</evidence>
<keyword evidence="4" id="KW-1185">Reference proteome</keyword>
<dbReference type="SUPFAM" id="SSF56059">
    <property type="entry name" value="Glutathione synthetase ATP-binding domain-like"/>
    <property type="match status" value="1"/>
</dbReference>
<comment type="caution">
    <text evidence="3">The sequence shown here is derived from an EMBL/GenBank/DDBJ whole genome shotgun (WGS) entry which is preliminary data.</text>
</comment>
<evidence type="ECO:0000313" key="3">
    <source>
        <dbReference type="EMBL" id="GEC21313.1"/>
    </source>
</evidence>
<name>A0A4Y3WR09_9PSEU</name>
<dbReference type="EMBL" id="BJNG01000032">
    <property type="protein sequence ID" value="GEC21313.1"/>
    <property type="molecule type" value="Genomic_DNA"/>
</dbReference>
<evidence type="ECO:0000256" key="1">
    <source>
        <dbReference type="PROSITE-ProRule" id="PRU00409"/>
    </source>
</evidence>
<keyword evidence="1" id="KW-0067">ATP-binding</keyword>
<reference evidence="3 4" key="1">
    <citation type="submission" date="2019-06" db="EMBL/GenBank/DDBJ databases">
        <title>Whole genome shotgun sequence of Pseudonocardia hydrocarbonoxydans NBRC 14498.</title>
        <authorList>
            <person name="Hosoyama A."/>
            <person name="Uohara A."/>
            <person name="Ohji S."/>
            <person name="Ichikawa N."/>
        </authorList>
    </citation>
    <scope>NUCLEOTIDE SEQUENCE [LARGE SCALE GENOMIC DNA]</scope>
    <source>
        <strain evidence="3 4">NBRC 14498</strain>
    </source>
</reference>
<gene>
    <name evidence="3" type="ORF">PHY01_35960</name>
</gene>
<dbReference type="RefSeq" id="WP_246085982.1">
    <property type="nucleotide sequence ID" value="NZ_BAAARZ010000005.1"/>
</dbReference>
<dbReference type="NCBIfam" id="NF005315">
    <property type="entry name" value="PRK06849.1"/>
    <property type="match status" value="1"/>
</dbReference>
<proteinExistence type="predicted"/>
<dbReference type="Gene3D" id="3.40.50.20">
    <property type="match status" value="1"/>
</dbReference>
<feature type="domain" description="ATP-grasp" evidence="2">
    <location>
        <begin position="168"/>
        <end position="352"/>
    </location>
</feature>
<dbReference type="GO" id="GO:0046872">
    <property type="term" value="F:metal ion binding"/>
    <property type="evidence" value="ECO:0007669"/>
    <property type="project" value="InterPro"/>
</dbReference>
<dbReference type="AlphaFoldDB" id="A0A4Y3WR09"/>
<accession>A0A4Y3WR09</accession>
<protein>
    <recommendedName>
        <fullName evidence="2">ATP-grasp domain-containing protein</fullName>
    </recommendedName>
</protein>
<dbReference type="Proteomes" id="UP000320338">
    <property type="component" value="Unassembled WGS sequence"/>
</dbReference>
<organism evidence="3 4">
    <name type="scientific">Pseudonocardia hydrocarbonoxydans</name>
    <dbReference type="NCBI Taxonomy" id="76726"/>
    <lineage>
        <taxon>Bacteria</taxon>
        <taxon>Bacillati</taxon>
        <taxon>Actinomycetota</taxon>
        <taxon>Actinomycetes</taxon>
        <taxon>Pseudonocardiales</taxon>
        <taxon>Pseudonocardiaceae</taxon>
        <taxon>Pseudonocardia</taxon>
    </lineage>
</organism>
<dbReference type="Gene3D" id="3.30.470.20">
    <property type="entry name" value="ATP-grasp fold, B domain"/>
    <property type="match status" value="1"/>
</dbReference>
<dbReference type="InterPro" id="IPR011761">
    <property type="entry name" value="ATP-grasp"/>
</dbReference>
<evidence type="ECO:0000313" key="4">
    <source>
        <dbReference type="Proteomes" id="UP000320338"/>
    </source>
</evidence>
<dbReference type="PROSITE" id="PS50975">
    <property type="entry name" value="ATP_GRASP"/>
    <property type="match status" value="1"/>
</dbReference>